<proteinExistence type="predicted"/>
<keyword evidence="1" id="KW-0812">Transmembrane</keyword>
<accession>A0A7W7M177</accession>
<feature type="transmembrane region" description="Helical" evidence="1">
    <location>
        <begin position="38"/>
        <end position="56"/>
    </location>
</feature>
<keyword evidence="1" id="KW-1133">Transmembrane helix</keyword>
<evidence type="ECO:0000256" key="1">
    <source>
        <dbReference type="SAM" id="Phobius"/>
    </source>
</evidence>
<evidence type="ECO:0000313" key="2">
    <source>
        <dbReference type="EMBL" id="MBB4899306.1"/>
    </source>
</evidence>
<comment type="caution">
    <text evidence="2">The sequence shown here is derived from an EMBL/GenBank/DDBJ whole genome shotgun (WGS) entry which is preliminary data.</text>
</comment>
<keyword evidence="1" id="KW-0472">Membrane</keyword>
<protein>
    <recommendedName>
        <fullName evidence="4">Integral membrane protein</fullName>
    </recommendedName>
</protein>
<sequence length="233" mass="24354">MAGRGPLRAVRVAVFSLVCVLLAATGHGMAGGHRPSLALLALGGTAVALTAGRLAGRERTLGQIAGAVTVTQGALHLLFAFAGPAHPRALPYAQQGRHAEPAVHTAHIPHTGHHGSEVVAGAAGAGAEPVGMVVAAAHLSPLMLLAHLVAGLGAAWWLRQGEALVWRLCRVLGTPLSAVLHALVLLRRWSRYRAELSHRGAPPGFRAEREAPCRTRVLRHALARRGPPVLFTR</sequence>
<evidence type="ECO:0008006" key="4">
    <source>
        <dbReference type="Google" id="ProtNLM"/>
    </source>
</evidence>
<dbReference type="Proteomes" id="UP000579523">
    <property type="component" value="Unassembled WGS sequence"/>
</dbReference>
<dbReference type="RefSeq" id="WP_184821850.1">
    <property type="nucleotide sequence ID" value="NZ_BMTI01000019.1"/>
</dbReference>
<gene>
    <name evidence="2" type="ORF">FHS37_003366</name>
</gene>
<dbReference type="EMBL" id="JACHJI010000005">
    <property type="protein sequence ID" value="MBB4899306.1"/>
    <property type="molecule type" value="Genomic_DNA"/>
</dbReference>
<organism evidence="2 3">
    <name type="scientific">Streptomyces griseomycini</name>
    <dbReference type="NCBI Taxonomy" id="66895"/>
    <lineage>
        <taxon>Bacteria</taxon>
        <taxon>Bacillati</taxon>
        <taxon>Actinomycetota</taxon>
        <taxon>Actinomycetes</taxon>
        <taxon>Kitasatosporales</taxon>
        <taxon>Streptomycetaceae</taxon>
        <taxon>Streptomyces</taxon>
    </lineage>
</organism>
<name>A0A7W7M177_9ACTN</name>
<feature type="transmembrane region" description="Helical" evidence="1">
    <location>
        <begin position="139"/>
        <end position="158"/>
    </location>
</feature>
<dbReference type="AlphaFoldDB" id="A0A7W7M177"/>
<reference evidence="2 3" key="1">
    <citation type="submission" date="2020-08" db="EMBL/GenBank/DDBJ databases">
        <title>Genomic Encyclopedia of Type Strains, Phase III (KMG-III): the genomes of soil and plant-associated and newly described type strains.</title>
        <authorList>
            <person name="Whitman W."/>
        </authorList>
    </citation>
    <scope>NUCLEOTIDE SEQUENCE [LARGE SCALE GENOMIC DNA]</scope>
    <source>
        <strain evidence="2 3">CECT 3273</strain>
    </source>
</reference>
<evidence type="ECO:0000313" key="3">
    <source>
        <dbReference type="Proteomes" id="UP000579523"/>
    </source>
</evidence>
<feature type="transmembrane region" description="Helical" evidence="1">
    <location>
        <begin position="164"/>
        <end position="186"/>
    </location>
</feature>
<keyword evidence="3" id="KW-1185">Reference proteome</keyword>